<dbReference type="InterPro" id="IPR017907">
    <property type="entry name" value="Znf_RING_CS"/>
</dbReference>
<sequence>MASGTTTCKLCSEIYKKPKLLPCFHTFCESCLYDYIGKHSTKELFVCPSCSLEILVPNNIADDLQTNHFIEAFIEQHPTQDEDTFESCDICKTATDEGYSCKECEHKICKNCNIVHASMKATKYHKVAKINGPRRAFKLQRTCKDHDEDFRFYCRTCCEGVCVDCKMDYHEDHSCE</sequence>
<dbReference type="InterPro" id="IPR018957">
    <property type="entry name" value="Znf_C3HC4_RING-type"/>
</dbReference>
<proteinExistence type="predicted"/>
<feature type="domain" description="RING-type" evidence="8">
    <location>
        <begin position="8"/>
        <end position="51"/>
    </location>
</feature>
<evidence type="ECO:0000259" key="8">
    <source>
        <dbReference type="PROSITE" id="PS50089"/>
    </source>
</evidence>
<name>V4AI40_LOTGI</name>
<dbReference type="PROSITE" id="PS51873">
    <property type="entry name" value="TRIAD"/>
    <property type="match status" value="1"/>
</dbReference>
<dbReference type="Gene3D" id="3.30.160.60">
    <property type="entry name" value="Classic Zinc Finger"/>
    <property type="match status" value="1"/>
</dbReference>
<dbReference type="GO" id="GO:0008270">
    <property type="term" value="F:zinc ion binding"/>
    <property type="evidence" value="ECO:0007669"/>
    <property type="project" value="UniProtKB-KW"/>
</dbReference>
<evidence type="ECO:0000256" key="1">
    <source>
        <dbReference type="ARBA" id="ARBA00022679"/>
    </source>
</evidence>
<evidence type="ECO:0000313" key="12">
    <source>
        <dbReference type="Proteomes" id="UP000030746"/>
    </source>
</evidence>
<dbReference type="AlphaFoldDB" id="V4AI40"/>
<feature type="domain" description="RING-type" evidence="10">
    <location>
        <begin position="4"/>
        <end position="176"/>
    </location>
</feature>
<keyword evidence="5" id="KW-0833">Ubl conjugation pathway</keyword>
<dbReference type="GO" id="GO:0016740">
    <property type="term" value="F:transferase activity"/>
    <property type="evidence" value="ECO:0007669"/>
    <property type="project" value="UniProtKB-KW"/>
</dbReference>
<dbReference type="PROSITE" id="PS00518">
    <property type="entry name" value="ZF_RING_1"/>
    <property type="match status" value="1"/>
</dbReference>
<feature type="domain" description="B box-type" evidence="9">
    <location>
        <begin position="138"/>
        <end position="176"/>
    </location>
</feature>
<keyword evidence="2" id="KW-0479">Metal-binding</keyword>
<dbReference type="PROSITE" id="PS50119">
    <property type="entry name" value="ZF_BBOX"/>
    <property type="match status" value="1"/>
</dbReference>
<dbReference type="InterPro" id="IPR000315">
    <property type="entry name" value="Znf_B-box"/>
</dbReference>
<dbReference type="EMBL" id="KB199906">
    <property type="protein sequence ID" value="ESP03744.1"/>
    <property type="molecule type" value="Genomic_DNA"/>
</dbReference>
<keyword evidence="1" id="KW-0808">Transferase</keyword>
<dbReference type="SUPFAM" id="SSF57850">
    <property type="entry name" value="RING/U-box"/>
    <property type="match status" value="1"/>
</dbReference>
<evidence type="ECO:0008006" key="13">
    <source>
        <dbReference type="Google" id="ProtNLM"/>
    </source>
</evidence>
<dbReference type="SMART" id="SM00184">
    <property type="entry name" value="RING"/>
    <property type="match status" value="2"/>
</dbReference>
<dbReference type="KEGG" id="lgi:LOTGIDRAFT_136894"/>
<dbReference type="Pfam" id="PF00643">
    <property type="entry name" value="zf-B_box"/>
    <property type="match status" value="1"/>
</dbReference>
<evidence type="ECO:0000256" key="3">
    <source>
        <dbReference type="ARBA" id="ARBA00022737"/>
    </source>
</evidence>
<evidence type="ECO:0000256" key="5">
    <source>
        <dbReference type="ARBA" id="ARBA00022786"/>
    </source>
</evidence>
<dbReference type="InterPro" id="IPR044066">
    <property type="entry name" value="TRIAD_supradom"/>
</dbReference>
<dbReference type="OMA" id="IVESYDC"/>
<dbReference type="Pfam" id="PF00097">
    <property type="entry name" value="zf-C3HC4"/>
    <property type="match status" value="1"/>
</dbReference>
<dbReference type="InterPro" id="IPR001841">
    <property type="entry name" value="Znf_RING"/>
</dbReference>
<accession>V4AI40</accession>
<dbReference type="OrthoDB" id="1616686at2759"/>
<dbReference type="PANTHER" id="PTHR25462">
    <property type="entry name" value="BONUS, ISOFORM C-RELATED"/>
    <property type="match status" value="1"/>
</dbReference>
<dbReference type="RefSeq" id="XP_009045601.1">
    <property type="nucleotide sequence ID" value="XM_009047353.1"/>
</dbReference>
<dbReference type="SUPFAM" id="SSF57845">
    <property type="entry name" value="B-box zinc-binding domain"/>
    <property type="match status" value="1"/>
</dbReference>
<protein>
    <recommendedName>
        <fullName evidence="13">RING-type domain-containing protein</fullName>
    </recommendedName>
</protein>
<dbReference type="PROSITE" id="PS50089">
    <property type="entry name" value="ZF_RING_2"/>
    <property type="match status" value="1"/>
</dbReference>
<evidence type="ECO:0000259" key="9">
    <source>
        <dbReference type="PROSITE" id="PS50119"/>
    </source>
</evidence>
<keyword evidence="6" id="KW-0862">Zinc</keyword>
<reference evidence="11 12" key="1">
    <citation type="journal article" date="2013" name="Nature">
        <title>Insights into bilaterian evolution from three spiralian genomes.</title>
        <authorList>
            <person name="Simakov O."/>
            <person name="Marletaz F."/>
            <person name="Cho S.J."/>
            <person name="Edsinger-Gonzales E."/>
            <person name="Havlak P."/>
            <person name="Hellsten U."/>
            <person name="Kuo D.H."/>
            <person name="Larsson T."/>
            <person name="Lv J."/>
            <person name="Arendt D."/>
            <person name="Savage R."/>
            <person name="Osoegawa K."/>
            <person name="de Jong P."/>
            <person name="Grimwood J."/>
            <person name="Chapman J.A."/>
            <person name="Shapiro H."/>
            <person name="Aerts A."/>
            <person name="Otillar R.P."/>
            <person name="Terry A.Y."/>
            <person name="Boore J.L."/>
            <person name="Grigoriev I.V."/>
            <person name="Lindberg D.R."/>
            <person name="Seaver E.C."/>
            <person name="Weisblat D.A."/>
            <person name="Putnam N.H."/>
            <person name="Rokhsar D.S."/>
        </authorList>
    </citation>
    <scope>NUCLEOTIDE SEQUENCE [LARGE SCALE GENOMIC DNA]</scope>
</reference>
<dbReference type="Gene3D" id="3.30.40.10">
    <property type="entry name" value="Zinc/RING finger domain, C3HC4 (zinc finger)"/>
    <property type="match status" value="1"/>
</dbReference>
<organism evidence="11 12">
    <name type="scientific">Lottia gigantea</name>
    <name type="common">Giant owl limpet</name>
    <dbReference type="NCBI Taxonomy" id="225164"/>
    <lineage>
        <taxon>Eukaryota</taxon>
        <taxon>Metazoa</taxon>
        <taxon>Spiralia</taxon>
        <taxon>Lophotrochozoa</taxon>
        <taxon>Mollusca</taxon>
        <taxon>Gastropoda</taxon>
        <taxon>Patellogastropoda</taxon>
        <taxon>Lottioidea</taxon>
        <taxon>Lottiidae</taxon>
        <taxon>Lottia</taxon>
    </lineage>
</organism>
<keyword evidence="4 7" id="KW-0863">Zinc-finger</keyword>
<dbReference type="PANTHER" id="PTHR25462:SF296">
    <property type="entry name" value="MEIOTIC P26, ISOFORM F"/>
    <property type="match status" value="1"/>
</dbReference>
<dbReference type="InterPro" id="IPR013083">
    <property type="entry name" value="Znf_RING/FYVE/PHD"/>
</dbReference>
<evidence type="ECO:0000256" key="2">
    <source>
        <dbReference type="ARBA" id="ARBA00022723"/>
    </source>
</evidence>
<feature type="non-terminal residue" evidence="11">
    <location>
        <position position="176"/>
    </location>
</feature>
<dbReference type="HOGENOM" id="CLU_013137_14_2_1"/>
<dbReference type="CTD" id="20233855"/>
<keyword evidence="12" id="KW-1185">Reference proteome</keyword>
<dbReference type="GeneID" id="20233855"/>
<evidence type="ECO:0000256" key="4">
    <source>
        <dbReference type="ARBA" id="ARBA00022771"/>
    </source>
</evidence>
<evidence type="ECO:0000256" key="7">
    <source>
        <dbReference type="PROSITE-ProRule" id="PRU00024"/>
    </source>
</evidence>
<dbReference type="InterPro" id="IPR047153">
    <property type="entry name" value="TRIM45/56/19-like"/>
</dbReference>
<evidence type="ECO:0000259" key="10">
    <source>
        <dbReference type="PROSITE" id="PS51873"/>
    </source>
</evidence>
<evidence type="ECO:0000256" key="6">
    <source>
        <dbReference type="ARBA" id="ARBA00022833"/>
    </source>
</evidence>
<gene>
    <name evidence="11" type="ORF">LOTGIDRAFT_136894</name>
</gene>
<evidence type="ECO:0000313" key="11">
    <source>
        <dbReference type="EMBL" id="ESP03744.1"/>
    </source>
</evidence>
<keyword evidence="3" id="KW-0677">Repeat</keyword>
<dbReference type="Proteomes" id="UP000030746">
    <property type="component" value="Unassembled WGS sequence"/>
</dbReference>